<keyword evidence="1" id="KW-0808">Transferase</keyword>
<dbReference type="GO" id="GO:0032259">
    <property type="term" value="P:methylation"/>
    <property type="evidence" value="ECO:0007669"/>
    <property type="project" value="UniProtKB-KW"/>
</dbReference>
<dbReference type="EMBL" id="AUZX01016058">
    <property type="protein sequence ID" value="EQD27259.1"/>
    <property type="molecule type" value="Genomic_DNA"/>
</dbReference>
<dbReference type="SUPFAM" id="SSF53335">
    <property type="entry name" value="S-adenosyl-L-methionine-dependent methyltransferases"/>
    <property type="match status" value="1"/>
</dbReference>
<comment type="caution">
    <text evidence="1">The sequence shown here is derived from an EMBL/GenBank/DDBJ whole genome shotgun (WGS) entry which is preliminary data.</text>
</comment>
<dbReference type="AlphaFoldDB" id="T0ZEI9"/>
<accession>T0ZEI9</accession>
<organism evidence="1">
    <name type="scientific">mine drainage metagenome</name>
    <dbReference type="NCBI Taxonomy" id="410659"/>
    <lineage>
        <taxon>unclassified sequences</taxon>
        <taxon>metagenomes</taxon>
        <taxon>ecological metagenomes</taxon>
    </lineage>
</organism>
<reference evidence="1" key="2">
    <citation type="journal article" date="2014" name="ISME J.">
        <title>Microbial stratification in low pH oxic and suboxic macroscopic growths along an acid mine drainage.</title>
        <authorList>
            <person name="Mendez-Garcia C."/>
            <person name="Mesa V."/>
            <person name="Sprenger R.R."/>
            <person name="Richter M."/>
            <person name="Diez M.S."/>
            <person name="Solano J."/>
            <person name="Bargiela R."/>
            <person name="Golyshina O.V."/>
            <person name="Manteca A."/>
            <person name="Ramos J.L."/>
            <person name="Gallego J.R."/>
            <person name="Llorente I."/>
            <person name="Martins Dos Santos V.A."/>
            <person name="Jensen O.N."/>
            <person name="Pelaez A.I."/>
            <person name="Sanchez J."/>
            <person name="Ferrer M."/>
        </authorList>
    </citation>
    <scope>NUCLEOTIDE SEQUENCE</scope>
</reference>
<dbReference type="GO" id="GO:0008168">
    <property type="term" value="F:methyltransferase activity"/>
    <property type="evidence" value="ECO:0007669"/>
    <property type="project" value="UniProtKB-KW"/>
</dbReference>
<gene>
    <name evidence="1" type="ORF">B1A_21723</name>
</gene>
<reference evidence="1" key="1">
    <citation type="submission" date="2013-08" db="EMBL/GenBank/DDBJ databases">
        <authorList>
            <person name="Mendez C."/>
            <person name="Richter M."/>
            <person name="Ferrer M."/>
            <person name="Sanchez J."/>
        </authorList>
    </citation>
    <scope>NUCLEOTIDE SEQUENCE</scope>
</reference>
<evidence type="ECO:0000313" key="1">
    <source>
        <dbReference type="EMBL" id="EQD27259.1"/>
    </source>
</evidence>
<proteinExistence type="predicted"/>
<dbReference type="InterPro" id="IPR029063">
    <property type="entry name" value="SAM-dependent_MTases_sf"/>
</dbReference>
<sequence length="92" mass="9863">MSRRIVTAVDAFCGAGGTSKGLAPACRDIGAEVDLLAINHWDVAVKTHSENHPWARHLQSRIESVRPREAFPRGKLDLLVASRRSSGSSSGA</sequence>
<dbReference type="Gene3D" id="3.40.50.150">
    <property type="entry name" value="Vaccinia Virus protein VP39"/>
    <property type="match status" value="1"/>
</dbReference>
<name>T0ZEI9_9ZZZZ</name>
<keyword evidence="1" id="KW-0489">Methyltransferase</keyword>
<protein>
    <submittedName>
        <fullName evidence="1">Type II restriction-modification system DNA cytosine-specific methylase</fullName>
    </submittedName>
</protein>